<reference evidence="3 4" key="1">
    <citation type="submission" date="2017-01" db="EMBL/GenBank/DDBJ databases">
        <title>Bacillus cereus isolates.</title>
        <authorList>
            <person name="Beno S.M."/>
        </authorList>
    </citation>
    <scope>NUCLEOTIDE SEQUENCE [LARGE SCALE GENOMIC DNA]</scope>
    <source>
        <strain evidence="3 4">FSL H8-0485</strain>
    </source>
</reference>
<dbReference type="InterPro" id="IPR025015">
    <property type="entry name" value="DUF3975"/>
</dbReference>
<proteinExistence type="predicted"/>
<keyword evidence="2" id="KW-1133">Transmembrane helix</keyword>
<organism evidence="3 4">
    <name type="scientific">Bacillus cereus</name>
    <dbReference type="NCBI Taxonomy" id="1396"/>
    <lineage>
        <taxon>Bacteria</taxon>
        <taxon>Bacillati</taxon>
        <taxon>Bacillota</taxon>
        <taxon>Bacilli</taxon>
        <taxon>Bacillales</taxon>
        <taxon>Bacillaceae</taxon>
        <taxon>Bacillus</taxon>
        <taxon>Bacillus cereus group</taxon>
    </lineage>
</organism>
<keyword evidence="2" id="KW-0812">Transmembrane</keyword>
<sequence length="98" mass="11545">MWKEKGKQILTWITLGIVILLQISFHIIEWLFHKVLSILTFLPNMALEIASIAWSIIVSITIVIIWSIAKLWNKLFKKDSSSEKKWSYPRQVDSFKKD</sequence>
<dbReference type="Proteomes" id="UP000190906">
    <property type="component" value="Unassembled WGS sequence"/>
</dbReference>
<gene>
    <name evidence="3" type="ORF">BW897_22300</name>
</gene>
<dbReference type="Pfam" id="PF13126">
    <property type="entry name" value="DUF3975"/>
    <property type="match status" value="1"/>
</dbReference>
<feature type="transmembrane region" description="Helical" evidence="2">
    <location>
        <begin position="12"/>
        <end position="32"/>
    </location>
</feature>
<feature type="region of interest" description="Disordered" evidence="1">
    <location>
        <begin position="78"/>
        <end position="98"/>
    </location>
</feature>
<dbReference type="RefSeq" id="WP_078205225.1">
    <property type="nucleotide sequence ID" value="NZ_MUAJ01000026.1"/>
</dbReference>
<evidence type="ECO:0000256" key="2">
    <source>
        <dbReference type="SAM" id="Phobius"/>
    </source>
</evidence>
<feature type="transmembrane region" description="Helical" evidence="2">
    <location>
        <begin position="52"/>
        <end position="72"/>
    </location>
</feature>
<evidence type="ECO:0000313" key="3">
    <source>
        <dbReference type="EMBL" id="OOR10418.1"/>
    </source>
</evidence>
<dbReference type="AlphaFoldDB" id="A0A1S9TKB9"/>
<accession>A0A1S9TKB9</accession>
<evidence type="ECO:0000313" key="4">
    <source>
        <dbReference type="Proteomes" id="UP000190906"/>
    </source>
</evidence>
<comment type="caution">
    <text evidence="3">The sequence shown here is derived from an EMBL/GenBank/DDBJ whole genome shotgun (WGS) entry which is preliminary data.</text>
</comment>
<protein>
    <recommendedName>
        <fullName evidence="5">DUF3975 domain-containing protein</fullName>
    </recommendedName>
</protein>
<keyword evidence="2" id="KW-0472">Membrane</keyword>
<name>A0A1S9TKB9_BACCE</name>
<dbReference type="EMBL" id="MUAJ01000026">
    <property type="protein sequence ID" value="OOR10418.1"/>
    <property type="molecule type" value="Genomic_DNA"/>
</dbReference>
<evidence type="ECO:0008006" key="5">
    <source>
        <dbReference type="Google" id="ProtNLM"/>
    </source>
</evidence>
<evidence type="ECO:0000256" key="1">
    <source>
        <dbReference type="SAM" id="MobiDB-lite"/>
    </source>
</evidence>